<protein>
    <submittedName>
        <fullName evidence="3">HET-domain-containing protein</fullName>
    </submittedName>
</protein>
<keyword evidence="4" id="KW-1185">Reference proteome</keyword>
<feature type="domain" description="Heterokaryon incompatibility" evidence="2">
    <location>
        <begin position="248"/>
        <end position="390"/>
    </location>
</feature>
<dbReference type="PANTHER" id="PTHR33112:SF16">
    <property type="entry name" value="HETEROKARYON INCOMPATIBILITY DOMAIN-CONTAINING PROTEIN"/>
    <property type="match status" value="1"/>
</dbReference>
<evidence type="ECO:0000256" key="1">
    <source>
        <dbReference type="SAM" id="MobiDB-lite"/>
    </source>
</evidence>
<dbReference type="PANTHER" id="PTHR33112">
    <property type="entry name" value="DOMAIN PROTEIN, PUTATIVE-RELATED"/>
    <property type="match status" value="1"/>
</dbReference>
<dbReference type="AlphaFoldDB" id="A0A2J6PDX4"/>
<feature type="compositionally biased region" description="Polar residues" evidence="1">
    <location>
        <begin position="7"/>
        <end position="37"/>
    </location>
</feature>
<evidence type="ECO:0000313" key="4">
    <source>
        <dbReference type="Proteomes" id="UP000235672"/>
    </source>
</evidence>
<accession>A0A2J6PDX4</accession>
<organism evidence="3 4">
    <name type="scientific">Hyaloscypha hepaticicola</name>
    <dbReference type="NCBI Taxonomy" id="2082293"/>
    <lineage>
        <taxon>Eukaryota</taxon>
        <taxon>Fungi</taxon>
        <taxon>Dikarya</taxon>
        <taxon>Ascomycota</taxon>
        <taxon>Pezizomycotina</taxon>
        <taxon>Leotiomycetes</taxon>
        <taxon>Helotiales</taxon>
        <taxon>Hyaloscyphaceae</taxon>
        <taxon>Hyaloscypha</taxon>
    </lineage>
</organism>
<dbReference type="OrthoDB" id="3559382at2759"/>
<dbReference type="InterPro" id="IPR010730">
    <property type="entry name" value="HET"/>
</dbReference>
<gene>
    <name evidence="3" type="ORF">NA56DRAFT_666546</name>
</gene>
<dbReference type="Pfam" id="PF06985">
    <property type="entry name" value="HET"/>
    <property type="match status" value="1"/>
</dbReference>
<dbReference type="Proteomes" id="UP000235672">
    <property type="component" value="Unassembled WGS sequence"/>
</dbReference>
<reference evidence="3 4" key="1">
    <citation type="submission" date="2016-05" db="EMBL/GenBank/DDBJ databases">
        <title>A degradative enzymes factory behind the ericoid mycorrhizal symbiosis.</title>
        <authorList>
            <consortium name="DOE Joint Genome Institute"/>
            <person name="Martino E."/>
            <person name="Morin E."/>
            <person name="Grelet G."/>
            <person name="Kuo A."/>
            <person name="Kohler A."/>
            <person name="Daghino S."/>
            <person name="Barry K."/>
            <person name="Choi C."/>
            <person name="Cichocki N."/>
            <person name="Clum A."/>
            <person name="Copeland A."/>
            <person name="Hainaut M."/>
            <person name="Haridas S."/>
            <person name="Labutti K."/>
            <person name="Lindquist E."/>
            <person name="Lipzen A."/>
            <person name="Khouja H.-R."/>
            <person name="Murat C."/>
            <person name="Ohm R."/>
            <person name="Olson A."/>
            <person name="Spatafora J."/>
            <person name="Veneault-Fourrey C."/>
            <person name="Henrissat B."/>
            <person name="Grigoriev I."/>
            <person name="Martin F."/>
            <person name="Perotto S."/>
        </authorList>
    </citation>
    <scope>NUCLEOTIDE SEQUENCE [LARGE SCALE GENOMIC DNA]</scope>
    <source>
        <strain evidence="3 4">UAMH 7357</strain>
    </source>
</reference>
<dbReference type="EMBL" id="KZ613558">
    <property type="protein sequence ID" value="PMD12232.1"/>
    <property type="molecule type" value="Genomic_DNA"/>
</dbReference>
<name>A0A2J6PDX4_9HELO</name>
<feature type="region of interest" description="Disordered" evidence="1">
    <location>
        <begin position="1"/>
        <end position="59"/>
    </location>
</feature>
<evidence type="ECO:0000313" key="3">
    <source>
        <dbReference type="EMBL" id="PMD12232.1"/>
    </source>
</evidence>
<evidence type="ECO:0000259" key="2">
    <source>
        <dbReference type="Pfam" id="PF06985"/>
    </source>
</evidence>
<sequence length="390" mass="43949">MDELPGPSQSTSNQAELSQQSGREMHALSSNNNSPDLSETLPYVWKSPNSGRERPTHNKKGKPLCQICFGLDEAAFRDQTNYSIMWAHFFENQKCKTCSLLRSSISKFEPLWMENSSELPRSHNGGEGRPVKERVNVSLTAEDGLILSISSLKLELYRRPDSSSPWSISRLIGSSNPWKTIPERPHVPQHSQSNEAYSSVHGWLWDCIDNHRKCPSNIFSPLPSRVIDVDNIENLKLYVSASENGRSVALSHRWGLSALTTTLANFQSRKKYIVWAELPKIFQDAVAITRQLGVKYLWIDSLCIIQDDIEDWQRQSAQMASIYANAYVTIAATSSDSSDSTCLSLKNRASAPVQLNQPSIFARRPLIHGHMFNSNENNSAYPLFGRAWCF</sequence>
<proteinExistence type="predicted"/>
<dbReference type="STRING" id="1745343.A0A2J6PDX4"/>